<dbReference type="InterPro" id="IPR029063">
    <property type="entry name" value="SAM-dependent_MTases_sf"/>
</dbReference>
<organism evidence="3 4">
    <name type="scientific">Exophiala sideris</name>
    <dbReference type="NCBI Taxonomy" id="1016849"/>
    <lineage>
        <taxon>Eukaryota</taxon>
        <taxon>Fungi</taxon>
        <taxon>Dikarya</taxon>
        <taxon>Ascomycota</taxon>
        <taxon>Pezizomycotina</taxon>
        <taxon>Eurotiomycetes</taxon>
        <taxon>Chaetothyriomycetidae</taxon>
        <taxon>Chaetothyriales</taxon>
        <taxon>Herpotrichiellaceae</taxon>
        <taxon>Exophiala</taxon>
    </lineage>
</organism>
<feature type="compositionally biased region" description="Basic and acidic residues" evidence="2">
    <location>
        <begin position="1"/>
        <end position="12"/>
    </location>
</feature>
<name>A0A0D1YVE4_9EURO</name>
<dbReference type="HOGENOM" id="CLU_037990_1_0_1"/>
<keyword evidence="1" id="KW-0808">Transferase</keyword>
<dbReference type="STRING" id="1016849.A0A0D1YVE4"/>
<sequence>MAGHSNDPDKYHGAHGMQHGGHQDDAAFLETNRNHWNKFAASYSSEPWQKDMLNKVNAFIYANINWIGVDFVDPSTTFEVTDPGQAKNVRVLDYACGPGTITHALSSRATEYVGIDLSENMVQAYNLRFNSATTDANSGDEFLNAHAEAGNLLTTEEPPESFSGSKYHDFDLVVVGLGFHHFSDVRLATKRLVERLRPGGVFLILDFVTHAMEAEEHPDLKAAANTVAQHGFSEQELKEIFAGAGLRDFAIVRMGDEVYIRGKSKREPFMARGSKI</sequence>
<dbReference type="Pfam" id="PF13489">
    <property type="entry name" value="Methyltransf_23"/>
    <property type="match status" value="1"/>
</dbReference>
<accession>A0A0D1YVE4</accession>
<dbReference type="Gene3D" id="3.40.50.150">
    <property type="entry name" value="Vaccinia Virus protein VP39"/>
    <property type="match status" value="1"/>
</dbReference>
<evidence type="ECO:0000313" key="3">
    <source>
        <dbReference type="EMBL" id="KIV85479.1"/>
    </source>
</evidence>
<dbReference type="EMBL" id="KN846951">
    <property type="protein sequence ID" value="KIV85479.1"/>
    <property type="molecule type" value="Genomic_DNA"/>
</dbReference>
<feature type="region of interest" description="Disordered" evidence="2">
    <location>
        <begin position="1"/>
        <end position="22"/>
    </location>
</feature>
<evidence type="ECO:0000256" key="1">
    <source>
        <dbReference type="ARBA" id="ARBA00022679"/>
    </source>
</evidence>
<proteinExistence type="predicted"/>
<protein>
    <recommendedName>
        <fullName evidence="5">Methyltransferase domain-containing protein</fullName>
    </recommendedName>
</protein>
<dbReference type="CDD" id="cd02440">
    <property type="entry name" value="AdoMet_MTases"/>
    <property type="match status" value="1"/>
</dbReference>
<dbReference type="Proteomes" id="UP000053599">
    <property type="component" value="Unassembled WGS sequence"/>
</dbReference>
<dbReference type="SUPFAM" id="SSF53335">
    <property type="entry name" value="S-adenosyl-L-methionine-dependent methyltransferases"/>
    <property type="match status" value="1"/>
</dbReference>
<evidence type="ECO:0000256" key="2">
    <source>
        <dbReference type="SAM" id="MobiDB-lite"/>
    </source>
</evidence>
<dbReference type="OrthoDB" id="66144at2759"/>
<evidence type="ECO:0008006" key="5">
    <source>
        <dbReference type="Google" id="ProtNLM"/>
    </source>
</evidence>
<gene>
    <name evidence="3" type="ORF">PV11_01171</name>
</gene>
<dbReference type="GO" id="GO:0016740">
    <property type="term" value="F:transferase activity"/>
    <property type="evidence" value="ECO:0007669"/>
    <property type="project" value="UniProtKB-KW"/>
</dbReference>
<evidence type="ECO:0000313" key="4">
    <source>
        <dbReference type="Proteomes" id="UP000053599"/>
    </source>
</evidence>
<reference evidence="3 4" key="1">
    <citation type="submission" date="2015-01" db="EMBL/GenBank/DDBJ databases">
        <title>The Genome Sequence of Exophiala sideris CBS121828.</title>
        <authorList>
            <consortium name="The Broad Institute Genomics Platform"/>
            <person name="Cuomo C."/>
            <person name="de Hoog S."/>
            <person name="Gorbushina A."/>
            <person name="Stielow B."/>
            <person name="Teixiera M."/>
            <person name="Abouelleil A."/>
            <person name="Chapman S.B."/>
            <person name="Priest M."/>
            <person name="Young S.K."/>
            <person name="Wortman J."/>
            <person name="Nusbaum C."/>
            <person name="Birren B."/>
        </authorList>
    </citation>
    <scope>NUCLEOTIDE SEQUENCE [LARGE SCALE GENOMIC DNA]</scope>
    <source>
        <strain evidence="3 4">CBS 121828</strain>
    </source>
</reference>
<dbReference type="PANTHER" id="PTHR43861">
    <property type="entry name" value="TRANS-ACONITATE 2-METHYLTRANSFERASE-RELATED"/>
    <property type="match status" value="1"/>
</dbReference>
<dbReference type="PANTHER" id="PTHR43861:SF3">
    <property type="entry name" value="PUTATIVE (AFU_ORTHOLOGUE AFUA_2G14390)-RELATED"/>
    <property type="match status" value="1"/>
</dbReference>
<dbReference type="AlphaFoldDB" id="A0A0D1YVE4"/>